<accession>A0A8S5QLY6</accession>
<proteinExistence type="predicted"/>
<reference evidence="1" key="1">
    <citation type="journal article" date="2021" name="Proc. Natl. Acad. Sci. U.S.A.">
        <title>A Catalog of Tens of Thousands of Viruses from Human Metagenomes Reveals Hidden Associations with Chronic Diseases.</title>
        <authorList>
            <person name="Tisza M.J."/>
            <person name="Buck C.B."/>
        </authorList>
    </citation>
    <scope>NUCLEOTIDE SEQUENCE</scope>
    <source>
        <strain evidence="1">CtQad106</strain>
    </source>
</reference>
<protein>
    <submittedName>
        <fullName evidence="1">Uncharacterized protein</fullName>
    </submittedName>
</protein>
<organism evidence="1">
    <name type="scientific">Ackermannviridae sp. ctQad106</name>
    <dbReference type="NCBI Taxonomy" id="2826820"/>
    <lineage>
        <taxon>Viruses</taxon>
        <taxon>Duplodnaviria</taxon>
        <taxon>Heunggongvirae</taxon>
        <taxon>Uroviricota</taxon>
        <taxon>Caudoviricetes</taxon>
        <taxon>Pantevenvirales</taxon>
        <taxon>Ackermannviridae</taxon>
    </lineage>
</organism>
<evidence type="ECO:0000313" key="1">
    <source>
        <dbReference type="EMBL" id="DAE20270.1"/>
    </source>
</evidence>
<sequence length="67" mass="7335">MTKIKDGWHHICGADVYVEGGRILRGLKNGGTEPAYPYKPASKKYGGGWDIGTPSVSAFRRGPWVLM</sequence>
<dbReference type="EMBL" id="BK015691">
    <property type="protein sequence ID" value="DAE20270.1"/>
    <property type="molecule type" value="Genomic_DNA"/>
</dbReference>
<name>A0A8S5QLY6_9CAUD</name>